<sequence>MKQDIIAHLKSMLSTQNPYYREVAYQTLQGLSKNVENLQEIMRDVDFDDIADDMNINQEGNEELLDHSDYRFRDYAISAIYDLLLVGARQTKAI</sequence>
<dbReference type="EMBL" id="SNRW01041833">
    <property type="protein sequence ID" value="KAA6335190.1"/>
    <property type="molecule type" value="Genomic_DNA"/>
</dbReference>
<feature type="non-terminal residue" evidence="1">
    <location>
        <position position="94"/>
    </location>
</feature>
<name>A0A5J4RPX0_9EUKA</name>
<evidence type="ECO:0000313" key="1">
    <source>
        <dbReference type="EMBL" id="KAA6335190.1"/>
    </source>
</evidence>
<gene>
    <name evidence="1" type="ORF">EZS28_052994</name>
</gene>
<dbReference type="Proteomes" id="UP000324800">
    <property type="component" value="Unassembled WGS sequence"/>
</dbReference>
<comment type="caution">
    <text evidence="1">The sequence shown here is derived from an EMBL/GenBank/DDBJ whole genome shotgun (WGS) entry which is preliminary data.</text>
</comment>
<evidence type="ECO:0000313" key="2">
    <source>
        <dbReference type="Proteomes" id="UP000324800"/>
    </source>
</evidence>
<organism evidence="1 2">
    <name type="scientific">Streblomastix strix</name>
    <dbReference type="NCBI Taxonomy" id="222440"/>
    <lineage>
        <taxon>Eukaryota</taxon>
        <taxon>Metamonada</taxon>
        <taxon>Preaxostyla</taxon>
        <taxon>Oxymonadida</taxon>
        <taxon>Streblomastigidae</taxon>
        <taxon>Streblomastix</taxon>
    </lineage>
</organism>
<accession>A0A5J4RPX0</accession>
<protein>
    <submittedName>
        <fullName evidence="1">Uncharacterized protein</fullName>
    </submittedName>
</protein>
<reference evidence="1 2" key="1">
    <citation type="submission" date="2019-03" db="EMBL/GenBank/DDBJ databases">
        <title>Single cell metagenomics reveals metabolic interactions within the superorganism composed of flagellate Streblomastix strix and complex community of Bacteroidetes bacteria on its surface.</title>
        <authorList>
            <person name="Treitli S.C."/>
            <person name="Kolisko M."/>
            <person name="Husnik F."/>
            <person name="Keeling P."/>
            <person name="Hampl V."/>
        </authorList>
    </citation>
    <scope>NUCLEOTIDE SEQUENCE [LARGE SCALE GENOMIC DNA]</scope>
    <source>
        <strain evidence="1">ST1C</strain>
    </source>
</reference>
<proteinExistence type="predicted"/>
<dbReference type="AlphaFoldDB" id="A0A5J4RPX0"/>